<feature type="compositionally biased region" description="Pro residues" evidence="1">
    <location>
        <begin position="101"/>
        <end position="110"/>
    </location>
</feature>
<dbReference type="Proteomes" id="UP001597314">
    <property type="component" value="Unassembled WGS sequence"/>
</dbReference>
<comment type="caution">
    <text evidence="3">The sequence shown here is derived from an EMBL/GenBank/DDBJ whole genome shotgun (WGS) entry which is preliminary data.</text>
</comment>
<dbReference type="EMBL" id="JBHUIW010000014">
    <property type="protein sequence ID" value="MFD2183117.1"/>
    <property type="molecule type" value="Genomic_DNA"/>
</dbReference>
<sequence length="220" mass="22069">MSVSSVSTSSSALLEQLQARLDRDRSGGVGKDEIQSATTSRTGRTSSTDVAALFRSADTDGDALLSKSEVKSAFDSLSSEMRSQLLGLQETGSSARSDAAEPPPSPPPPPEAREEADGPRGPGGPGGPGGPAGPRVAEIEDPADTDGDGAVSPNEQASYDEADATSATTTEADSATAADDSRTDTAVTMAATSAPTGAGETRDTDGSTKEASRTKSSTST</sequence>
<reference evidence="4" key="1">
    <citation type="journal article" date="2019" name="Int. J. Syst. Evol. Microbiol.">
        <title>The Global Catalogue of Microorganisms (GCM) 10K type strain sequencing project: providing services to taxonomists for standard genome sequencing and annotation.</title>
        <authorList>
            <consortium name="The Broad Institute Genomics Platform"/>
            <consortium name="The Broad Institute Genome Sequencing Center for Infectious Disease"/>
            <person name="Wu L."/>
            <person name="Ma J."/>
        </authorList>
    </citation>
    <scope>NUCLEOTIDE SEQUENCE [LARGE SCALE GENOMIC DNA]</scope>
    <source>
        <strain evidence="4">CGMCC 1.6774</strain>
    </source>
</reference>
<dbReference type="InterPro" id="IPR011992">
    <property type="entry name" value="EF-hand-dom_pair"/>
</dbReference>
<feature type="region of interest" description="Disordered" evidence="1">
    <location>
        <begin position="71"/>
        <end position="220"/>
    </location>
</feature>
<proteinExistence type="predicted"/>
<feature type="domain" description="EF-hand" evidence="2">
    <location>
        <begin position="45"/>
        <end position="80"/>
    </location>
</feature>
<evidence type="ECO:0000313" key="3">
    <source>
        <dbReference type="EMBL" id="MFD2183117.1"/>
    </source>
</evidence>
<evidence type="ECO:0000259" key="2">
    <source>
        <dbReference type="PROSITE" id="PS50222"/>
    </source>
</evidence>
<feature type="compositionally biased region" description="Basic and acidic residues" evidence="1">
    <location>
        <begin position="200"/>
        <end position="213"/>
    </location>
</feature>
<protein>
    <recommendedName>
        <fullName evidence="2">EF-hand domain-containing protein</fullName>
    </recommendedName>
</protein>
<dbReference type="RefSeq" id="WP_378478281.1">
    <property type="nucleotide sequence ID" value="NZ_JBHUIW010000014.1"/>
</dbReference>
<feature type="region of interest" description="Disordered" evidence="1">
    <location>
        <begin position="17"/>
        <end position="48"/>
    </location>
</feature>
<dbReference type="SUPFAM" id="SSF47473">
    <property type="entry name" value="EF-hand"/>
    <property type="match status" value="1"/>
</dbReference>
<keyword evidence="4" id="KW-1185">Reference proteome</keyword>
<dbReference type="PROSITE" id="PS50222">
    <property type="entry name" value="EF_HAND_2"/>
    <property type="match status" value="1"/>
</dbReference>
<feature type="compositionally biased region" description="Gly residues" evidence="1">
    <location>
        <begin position="120"/>
        <end position="132"/>
    </location>
</feature>
<evidence type="ECO:0000313" key="4">
    <source>
        <dbReference type="Proteomes" id="UP001597314"/>
    </source>
</evidence>
<dbReference type="Gene3D" id="1.10.238.10">
    <property type="entry name" value="EF-hand"/>
    <property type="match status" value="1"/>
</dbReference>
<accession>A0ABW5AL15</accession>
<name>A0ABW5AL15_9BRAD</name>
<feature type="compositionally biased region" description="Low complexity" evidence="1">
    <location>
        <begin position="164"/>
        <end position="178"/>
    </location>
</feature>
<feature type="compositionally biased region" description="Basic and acidic residues" evidence="1">
    <location>
        <begin position="20"/>
        <end position="34"/>
    </location>
</feature>
<dbReference type="InterPro" id="IPR002048">
    <property type="entry name" value="EF_hand_dom"/>
</dbReference>
<gene>
    <name evidence="3" type="ORF">ACFSOX_13240</name>
</gene>
<feature type="compositionally biased region" description="Low complexity" evidence="1">
    <location>
        <begin position="36"/>
        <end position="48"/>
    </location>
</feature>
<organism evidence="3 4">
    <name type="scientific">Rhodoplanes azumiensis</name>
    <dbReference type="NCBI Taxonomy" id="1897628"/>
    <lineage>
        <taxon>Bacteria</taxon>
        <taxon>Pseudomonadati</taxon>
        <taxon>Pseudomonadota</taxon>
        <taxon>Alphaproteobacteria</taxon>
        <taxon>Hyphomicrobiales</taxon>
        <taxon>Nitrobacteraceae</taxon>
        <taxon>Rhodoplanes</taxon>
    </lineage>
</organism>
<evidence type="ECO:0000256" key="1">
    <source>
        <dbReference type="SAM" id="MobiDB-lite"/>
    </source>
</evidence>